<protein>
    <submittedName>
        <fullName evidence="1">Uncharacterized protein</fullName>
    </submittedName>
</protein>
<organism evidence="1 2">
    <name type="scientific">Burkholderia cepacia</name>
    <name type="common">Pseudomonas cepacia</name>
    <dbReference type="NCBI Taxonomy" id="292"/>
    <lineage>
        <taxon>Bacteria</taxon>
        <taxon>Pseudomonadati</taxon>
        <taxon>Pseudomonadota</taxon>
        <taxon>Betaproteobacteria</taxon>
        <taxon>Burkholderiales</taxon>
        <taxon>Burkholderiaceae</taxon>
        <taxon>Burkholderia</taxon>
        <taxon>Burkholderia cepacia complex</taxon>
    </lineage>
</organism>
<dbReference type="Proteomes" id="UP000238206">
    <property type="component" value="Unassembled WGS sequence"/>
</dbReference>
<comment type="caution">
    <text evidence="1">The sequence shown here is derived from an EMBL/GenBank/DDBJ whole genome shotgun (WGS) entry which is preliminary data.</text>
</comment>
<accession>A0A2S8HLS8</accession>
<dbReference type="EMBL" id="PUIQ01000216">
    <property type="protein sequence ID" value="PQP03425.1"/>
    <property type="molecule type" value="Genomic_DNA"/>
</dbReference>
<evidence type="ECO:0000313" key="1">
    <source>
        <dbReference type="EMBL" id="PQP03425.1"/>
    </source>
</evidence>
<evidence type="ECO:0000313" key="2">
    <source>
        <dbReference type="Proteomes" id="UP000238206"/>
    </source>
</evidence>
<name>A0A2S8HLS8_BURCE</name>
<gene>
    <name evidence="1" type="ORF">C5615_39090</name>
</gene>
<sequence>MAAQRSTTLPREKLMLKTKDLISDRPATMKDVTQVAQAVIDAFSEIMMNVVDICMVTASDSPDRREAAHQAMIHALLSARDQYSKDDDIFAAAIAHRLFKSLHEIRVDEAEGVDDE</sequence>
<reference evidence="1 2" key="1">
    <citation type="submission" date="2018-02" db="EMBL/GenBank/DDBJ databases">
        <title>Draft genome sequencing of Burkholderia cepacia Y14-15.</title>
        <authorList>
            <person name="Zheng B.-X."/>
        </authorList>
    </citation>
    <scope>NUCLEOTIDE SEQUENCE [LARGE SCALE GENOMIC DNA]</scope>
    <source>
        <strain evidence="1 2">Y14-15</strain>
    </source>
</reference>
<proteinExistence type="predicted"/>
<dbReference type="AlphaFoldDB" id="A0A2S8HLS8"/>